<reference evidence="1" key="2">
    <citation type="submission" date="2021-04" db="EMBL/GenBank/DDBJ databases">
        <authorList>
            <person name="Gilroy R."/>
        </authorList>
    </citation>
    <scope>NUCLEOTIDE SEQUENCE</scope>
    <source>
        <strain evidence="1">Gambia16-930</strain>
    </source>
</reference>
<accession>A0A9D1UID1</accession>
<name>A0A9D1UID1_9BACT</name>
<evidence type="ECO:0000313" key="2">
    <source>
        <dbReference type="Proteomes" id="UP000824267"/>
    </source>
</evidence>
<dbReference type="AlphaFoldDB" id="A0A9D1UID1"/>
<dbReference type="EMBL" id="DXGG01000173">
    <property type="protein sequence ID" value="HIW87721.1"/>
    <property type="molecule type" value="Genomic_DNA"/>
</dbReference>
<gene>
    <name evidence="1" type="ORF">IAC47_05545</name>
</gene>
<dbReference type="Proteomes" id="UP000824267">
    <property type="component" value="Unassembled WGS sequence"/>
</dbReference>
<feature type="non-terminal residue" evidence="1">
    <location>
        <position position="1"/>
    </location>
</feature>
<proteinExistence type="predicted"/>
<protein>
    <submittedName>
        <fullName evidence="1">Outer membrane beta-barrel protein</fullName>
    </submittedName>
</protein>
<reference evidence="1" key="1">
    <citation type="journal article" date="2021" name="PeerJ">
        <title>Extensive microbial diversity within the chicken gut microbiome revealed by metagenomics and culture.</title>
        <authorList>
            <person name="Gilroy R."/>
            <person name="Ravi A."/>
            <person name="Getino M."/>
            <person name="Pursley I."/>
            <person name="Horton D.L."/>
            <person name="Alikhan N.F."/>
            <person name="Baker D."/>
            <person name="Gharbi K."/>
            <person name="Hall N."/>
            <person name="Watson M."/>
            <person name="Adriaenssens E.M."/>
            <person name="Foster-Nyarko E."/>
            <person name="Jarju S."/>
            <person name="Secka A."/>
            <person name="Antonio M."/>
            <person name="Oren A."/>
            <person name="Chaudhuri R.R."/>
            <person name="La Ragione R."/>
            <person name="Hildebrand F."/>
            <person name="Pallen M.J."/>
        </authorList>
    </citation>
    <scope>NUCLEOTIDE SEQUENCE</scope>
    <source>
        <strain evidence="1">Gambia16-930</strain>
    </source>
</reference>
<evidence type="ECO:0000313" key="1">
    <source>
        <dbReference type="EMBL" id="HIW87721.1"/>
    </source>
</evidence>
<comment type="caution">
    <text evidence="1">The sequence shown here is derived from an EMBL/GenBank/DDBJ whole genome shotgun (WGS) entry which is preliminary data.</text>
</comment>
<sequence>LLIKKTFMDMKRLRFGIVLATMFFMMGQYGFAQKGAVWVNPFIGISCLNVDNSVFKTYGCDKDAVVSSFVGYDLGYNITDRFSVFFDFGLESVGLEKFEHNLDILSTSIGINAAYKFWKSHSSWFSMDFRLGFGFYGSKITYANSNPVPPTTEPMAYGVFNSVANQDFNLYLPVGFSFNLFEFDNSKAVIHLVYRHSFDTGTTRIFGGNDKLSDYPFNKLNSLYVSVGYTFAL</sequence>
<organism evidence="1 2">
    <name type="scientific">Candidatus Onthomorpha intestinigallinarum</name>
    <dbReference type="NCBI Taxonomy" id="2840880"/>
    <lineage>
        <taxon>Bacteria</taxon>
        <taxon>Pseudomonadati</taxon>
        <taxon>Bacteroidota</taxon>
        <taxon>Bacteroidia</taxon>
        <taxon>Bacteroidales</taxon>
        <taxon>Candidatus Onthomorpha</taxon>
    </lineage>
</organism>